<dbReference type="EC" id="2.7.1.121" evidence="3"/>
<dbReference type="InterPro" id="IPR036662">
    <property type="entry name" value="PTS_EIIA_man-typ_sf"/>
</dbReference>
<dbReference type="GO" id="GO:0047324">
    <property type="term" value="F:phosphoenolpyruvate-glycerone phosphotransferase activity"/>
    <property type="evidence" value="ECO:0007669"/>
    <property type="project" value="UniProtKB-EC"/>
</dbReference>
<evidence type="ECO:0000313" key="7">
    <source>
        <dbReference type="EMBL" id="KKI64352.1"/>
    </source>
</evidence>
<dbReference type="Proteomes" id="UP000034455">
    <property type="component" value="Unassembled WGS sequence"/>
</dbReference>
<dbReference type="GO" id="GO:0019563">
    <property type="term" value="P:glycerol catabolic process"/>
    <property type="evidence" value="ECO:0007669"/>
    <property type="project" value="InterPro"/>
</dbReference>
<dbReference type="EMBL" id="LAKJ01000009">
    <property type="protein sequence ID" value="KKI64352.1"/>
    <property type="molecule type" value="Genomic_DNA"/>
</dbReference>
<evidence type="ECO:0000313" key="8">
    <source>
        <dbReference type="Proteomes" id="UP000034455"/>
    </source>
</evidence>
<proteinExistence type="predicted"/>
<feature type="domain" description="PTS EIIA type-4" evidence="6">
    <location>
        <begin position="1"/>
        <end position="121"/>
    </location>
</feature>
<dbReference type="AlphaFoldDB" id="A0A0M2NWI2"/>
<evidence type="ECO:0000259" key="6">
    <source>
        <dbReference type="PROSITE" id="PS51096"/>
    </source>
</evidence>
<gene>
    <name evidence="7" type="ORF">UF66_2691</name>
</gene>
<dbReference type="InterPro" id="IPR039643">
    <property type="entry name" value="DhaM"/>
</dbReference>
<dbReference type="Pfam" id="PF03610">
    <property type="entry name" value="EIIA-man"/>
    <property type="match status" value="1"/>
</dbReference>
<name>A0A0M2NWI2_STACC</name>
<dbReference type="SUPFAM" id="SSF53062">
    <property type="entry name" value="PTS system fructose IIA component-like"/>
    <property type="match status" value="1"/>
</dbReference>
<dbReference type="GO" id="GO:0009401">
    <property type="term" value="P:phosphoenolpyruvate-dependent sugar phosphotransferase system"/>
    <property type="evidence" value="ECO:0007669"/>
    <property type="project" value="InterPro"/>
</dbReference>
<dbReference type="InterPro" id="IPR004701">
    <property type="entry name" value="PTS_EIIA_man-typ"/>
</dbReference>
<dbReference type="PANTHER" id="PTHR38594">
    <property type="entry name" value="PEP-DEPENDENT DIHYDROXYACETONE KINASE, PHOSPHORYL DONOR SUBUNIT DHAM"/>
    <property type="match status" value="1"/>
</dbReference>
<comment type="subunit">
    <text evidence="5">Homodimer. The dihydroxyacetone kinase complex is composed of a homodimer of DhaM, a homodimer of DhaK and the subunit DhaL.</text>
</comment>
<dbReference type="PATRIC" id="fig|74704.6.peg.2805"/>
<sequence length="121" mass="13071">MTQIIIVSHSKEIADGTKALVSQMVGEDITITAQGGVNGKIGTSYDDIQEMVNQIDDDTLCFYDIGSAEMNLDLAIEMYDGKHRVEKIDAPIVEGTFTAAVNISVGNTVDEVINELNTKFG</sequence>
<comment type="catalytic activity">
    <reaction evidence="1">
        <text>dihydroxyacetone + phosphoenolpyruvate = dihydroxyacetone phosphate + pyruvate</text>
        <dbReference type="Rhea" id="RHEA:18381"/>
        <dbReference type="ChEBI" id="CHEBI:15361"/>
        <dbReference type="ChEBI" id="CHEBI:16016"/>
        <dbReference type="ChEBI" id="CHEBI:57642"/>
        <dbReference type="ChEBI" id="CHEBI:58702"/>
        <dbReference type="EC" id="2.7.1.121"/>
    </reaction>
</comment>
<protein>
    <recommendedName>
        <fullName evidence="3">phosphoenolpyruvate--glycerone phosphotransferase</fullName>
        <ecNumber evidence="3">2.7.1.121</ecNumber>
    </recommendedName>
</protein>
<evidence type="ECO:0000256" key="4">
    <source>
        <dbReference type="ARBA" id="ARBA00022679"/>
    </source>
</evidence>
<dbReference type="Gene3D" id="3.40.50.510">
    <property type="entry name" value="Phosphotransferase system, mannose-type IIA component"/>
    <property type="match status" value="1"/>
</dbReference>
<evidence type="ECO:0000256" key="2">
    <source>
        <dbReference type="ARBA" id="ARBA00002788"/>
    </source>
</evidence>
<reference evidence="7 8" key="1">
    <citation type="submission" date="2015-03" db="EMBL/GenBank/DDBJ databases">
        <title>Genome Assembly of Staphylococcus cohnii subsp. cohnii strain G22B2.</title>
        <authorList>
            <person name="Nair G."/>
            <person name="Kaur G."/>
            <person name="Khatri I."/>
            <person name="Singh N.K."/>
            <person name="Sathyabama S."/>
            <person name="Maurya S.K."/>
            <person name="Subramanian S."/>
            <person name="Agrewala J.N."/>
            <person name="Mayilraj S."/>
        </authorList>
    </citation>
    <scope>NUCLEOTIDE SEQUENCE [LARGE SCALE GENOMIC DNA]</scope>
    <source>
        <strain evidence="7 8">G22B2</strain>
    </source>
</reference>
<dbReference type="RefSeq" id="WP_019468162.1">
    <property type="nucleotide sequence ID" value="NZ_BKAS01000024.1"/>
</dbReference>
<dbReference type="InterPro" id="IPR012844">
    <property type="entry name" value="DhaM_N"/>
</dbReference>
<organism evidence="7 8">
    <name type="scientific">Staphylococcus cohnii subsp. cohnii</name>
    <dbReference type="NCBI Taxonomy" id="74704"/>
    <lineage>
        <taxon>Bacteria</taxon>
        <taxon>Bacillati</taxon>
        <taxon>Bacillota</taxon>
        <taxon>Bacilli</taxon>
        <taxon>Bacillales</taxon>
        <taxon>Staphylococcaceae</taxon>
        <taxon>Staphylococcus</taxon>
        <taxon>Staphylococcus cohnii species complex</taxon>
    </lineage>
</organism>
<evidence type="ECO:0000256" key="5">
    <source>
        <dbReference type="ARBA" id="ARBA00046577"/>
    </source>
</evidence>
<keyword evidence="7" id="KW-0670">Pyruvate</keyword>
<comment type="function">
    <text evidence="2">Component of the dihydroxyacetone kinase complex, which is responsible for the phosphoenolpyruvate (PEP)-dependent phosphorylation of dihydroxyacetone. DhaM serves as the phosphoryl donor. Is phosphorylated by phosphoenolpyruvate in an EI- and HPr-dependent reaction, and a phosphorelay system on histidine residues finally leads to phosphoryl transfer to DhaL and dihydroxyacetone.</text>
</comment>
<accession>A0A0M2NWI2</accession>
<evidence type="ECO:0000256" key="3">
    <source>
        <dbReference type="ARBA" id="ARBA00012095"/>
    </source>
</evidence>
<dbReference type="NCBIfam" id="TIGR02364">
    <property type="entry name" value="dha_pts"/>
    <property type="match status" value="1"/>
</dbReference>
<comment type="caution">
    <text evidence="7">The sequence shown here is derived from an EMBL/GenBank/DDBJ whole genome shotgun (WGS) entry which is preliminary data.</text>
</comment>
<dbReference type="GeneID" id="58098345"/>
<dbReference type="PROSITE" id="PS51096">
    <property type="entry name" value="PTS_EIIA_TYPE_4"/>
    <property type="match status" value="1"/>
</dbReference>
<dbReference type="PANTHER" id="PTHR38594:SF1">
    <property type="entry name" value="PEP-DEPENDENT DIHYDROXYACETONE KINASE, PHOSPHORYL DONOR SUBUNIT DHAM"/>
    <property type="match status" value="1"/>
</dbReference>
<evidence type="ECO:0000256" key="1">
    <source>
        <dbReference type="ARBA" id="ARBA00001113"/>
    </source>
</evidence>
<keyword evidence="4 7" id="KW-0808">Transferase</keyword>
<dbReference type="GO" id="GO:0016020">
    <property type="term" value="C:membrane"/>
    <property type="evidence" value="ECO:0007669"/>
    <property type="project" value="InterPro"/>
</dbReference>